<dbReference type="PROSITE" id="PS50977">
    <property type="entry name" value="HTH_TETR_2"/>
    <property type="match status" value="1"/>
</dbReference>
<dbReference type="SUPFAM" id="SSF46689">
    <property type="entry name" value="Homeodomain-like"/>
    <property type="match status" value="1"/>
</dbReference>
<evidence type="ECO:0000259" key="5">
    <source>
        <dbReference type="PROSITE" id="PS50977"/>
    </source>
</evidence>
<evidence type="ECO:0000313" key="7">
    <source>
        <dbReference type="Proteomes" id="UP001230426"/>
    </source>
</evidence>
<keyword evidence="7" id="KW-1185">Reference proteome</keyword>
<feature type="DNA-binding region" description="H-T-H motif" evidence="4">
    <location>
        <begin position="29"/>
        <end position="48"/>
    </location>
</feature>
<evidence type="ECO:0000256" key="4">
    <source>
        <dbReference type="PROSITE-ProRule" id="PRU00335"/>
    </source>
</evidence>
<dbReference type="PANTHER" id="PTHR47506">
    <property type="entry name" value="TRANSCRIPTIONAL REGULATORY PROTEIN"/>
    <property type="match status" value="1"/>
</dbReference>
<evidence type="ECO:0000256" key="3">
    <source>
        <dbReference type="ARBA" id="ARBA00023163"/>
    </source>
</evidence>
<protein>
    <submittedName>
        <fullName evidence="6">AcrR family transcriptional regulator</fullName>
    </submittedName>
</protein>
<dbReference type="PRINTS" id="PR00455">
    <property type="entry name" value="HTHTETR"/>
</dbReference>
<name>A0ABT9REY3_9ACTN</name>
<proteinExistence type="predicted"/>
<accession>A0ABT9REY3</accession>
<organism evidence="6 7">
    <name type="scientific">Streptosporangium brasiliense</name>
    <dbReference type="NCBI Taxonomy" id="47480"/>
    <lineage>
        <taxon>Bacteria</taxon>
        <taxon>Bacillati</taxon>
        <taxon>Actinomycetota</taxon>
        <taxon>Actinomycetes</taxon>
        <taxon>Streptosporangiales</taxon>
        <taxon>Streptosporangiaceae</taxon>
        <taxon>Streptosporangium</taxon>
    </lineage>
</organism>
<dbReference type="PANTHER" id="PTHR47506:SF6">
    <property type="entry name" value="HTH-TYPE TRANSCRIPTIONAL REPRESSOR NEMR"/>
    <property type="match status" value="1"/>
</dbReference>
<dbReference type="InterPro" id="IPR009057">
    <property type="entry name" value="Homeodomain-like_sf"/>
</dbReference>
<sequence length="194" mass="20499">MGRPAKFSNDQILDAAAELVAEGGQGAVTISAIAARLGAPSGSIYHRYASRDLLVAHLWMRAARRFQEGYLRAAGRADPHAAAESAVSYVVGWSADNLREARLLLLHRHEDLLAAWPAELAGDLAALNADLAAALSALSARYFGAETPENLERITFALVDVPYAAVRRHLIAGRTPPASAGRLAVLAARAALDG</sequence>
<gene>
    <name evidence="6" type="ORF">J2S55_006662</name>
</gene>
<dbReference type="Pfam" id="PF00440">
    <property type="entry name" value="TetR_N"/>
    <property type="match status" value="1"/>
</dbReference>
<evidence type="ECO:0000256" key="1">
    <source>
        <dbReference type="ARBA" id="ARBA00023015"/>
    </source>
</evidence>
<dbReference type="Gene3D" id="1.10.357.10">
    <property type="entry name" value="Tetracycline Repressor, domain 2"/>
    <property type="match status" value="1"/>
</dbReference>
<dbReference type="Proteomes" id="UP001230426">
    <property type="component" value="Unassembled WGS sequence"/>
</dbReference>
<keyword evidence="1" id="KW-0805">Transcription regulation</keyword>
<dbReference type="EMBL" id="JAUSRB010000002">
    <property type="protein sequence ID" value="MDP9867396.1"/>
    <property type="molecule type" value="Genomic_DNA"/>
</dbReference>
<feature type="domain" description="HTH tetR-type" evidence="5">
    <location>
        <begin position="6"/>
        <end position="66"/>
    </location>
</feature>
<keyword evidence="3" id="KW-0804">Transcription</keyword>
<evidence type="ECO:0000256" key="2">
    <source>
        <dbReference type="ARBA" id="ARBA00023125"/>
    </source>
</evidence>
<dbReference type="RefSeq" id="WP_306868912.1">
    <property type="nucleotide sequence ID" value="NZ_JAUSRB010000002.1"/>
</dbReference>
<dbReference type="InterPro" id="IPR001647">
    <property type="entry name" value="HTH_TetR"/>
</dbReference>
<keyword evidence="2 4" id="KW-0238">DNA-binding</keyword>
<comment type="caution">
    <text evidence="6">The sequence shown here is derived from an EMBL/GenBank/DDBJ whole genome shotgun (WGS) entry which is preliminary data.</text>
</comment>
<reference evidence="6 7" key="1">
    <citation type="submission" date="2023-07" db="EMBL/GenBank/DDBJ databases">
        <title>Sequencing the genomes of 1000 actinobacteria strains.</title>
        <authorList>
            <person name="Klenk H.-P."/>
        </authorList>
    </citation>
    <scope>NUCLEOTIDE SEQUENCE [LARGE SCALE GENOMIC DNA]</scope>
    <source>
        <strain evidence="6 7">DSM 44109</strain>
    </source>
</reference>
<evidence type="ECO:0000313" key="6">
    <source>
        <dbReference type="EMBL" id="MDP9867396.1"/>
    </source>
</evidence>